<evidence type="ECO:0000313" key="3">
    <source>
        <dbReference type="EMBL" id="KAF2838529.1"/>
    </source>
</evidence>
<protein>
    <recommendedName>
        <fullName evidence="2">Flavin reductase like domain-containing protein</fullName>
    </recommendedName>
</protein>
<reference evidence="3" key="1">
    <citation type="journal article" date="2020" name="Stud. Mycol.">
        <title>101 Dothideomycetes genomes: a test case for predicting lifestyles and emergence of pathogens.</title>
        <authorList>
            <person name="Haridas S."/>
            <person name="Albert R."/>
            <person name="Binder M."/>
            <person name="Bloem J."/>
            <person name="Labutti K."/>
            <person name="Salamov A."/>
            <person name="Andreopoulos B."/>
            <person name="Baker S."/>
            <person name="Barry K."/>
            <person name="Bills G."/>
            <person name="Bluhm B."/>
            <person name="Cannon C."/>
            <person name="Castanera R."/>
            <person name="Culley D."/>
            <person name="Daum C."/>
            <person name="Ezra D."/>
            <person name="Gonzalez J."/>
            <person name="Henrissat B."/>
            <person name="Kuo A."/>
            <person name="Liang C."/>
            <person name="Lipzen A."/>
            <person name="Lutzoni F."/>
            <person name="Magnuson J."/>
            <person name="Mondo S."/>
            <person name="Nolan M."/>
            <person name="Ohm R."/>
            <person name="Pangilinan J."/>
            <person name="Park H.-J."/>
            <person name="Ramirez L."/>
            <person name="Alfaro M."/>
            <person name="Sun H."/>
            <person name="Tritt A."/>
            <person name="Yoshinaga Y."/>
            <person name="Zwiers L.-H."/>
            <person name="Turgeon B."/>
            <person name="Goodwin S."/>
            <person name="Spatafora J."/>
            <person name="Crous P."/>
            <person name="Grigoriev I."/>
        </authorList>
    </citation>
    <scope>NUCLEOTIDE SEQUENCE</scope>
    <source>
        <strain evidence="3">CBS 101060</strain>
    </source>
</reference>
<name>A0A9P4VSG5_9PEZI</name>
<dbReference type="InterPro" id="IPR002563">
    <property type="entry name" value="Flavin_Rdtase-like_dom"/>
</dbReference>
<dbReference type="Proteomes" id="UP000799429">
    <property type="component" value="Unassembled WGS sequence"/>
</dbReference>
<dbReference type="GO" id="GO:0010181">
    <property type="term" value="F:FMN binding"/>
    <property type="evidence" value="ECO:0007669"/>
    <property type="project" value="InterPro"/>
</dbReference>
<dbReference type="EMBL" id="MU006096">
    <property type="protein sequence ID" value="KAF2838529.1"/>
    <property type="molecule type" value="Genomic_DNA"/>
</dbReference>
<accession>A0A9P4VSG5</accession>
<sequence>MMRNIPHPVVVVAATGVDPLNHERQIVQAMTVSSFTTVSLSPHAIISFNVKRPSRTLDAILSREAKAFQVKVLSDTPAGAQIADLMVRGTATAAVQDLKASGFEFNLDPPHGEESVLTLKGPGIWGELSCNTLVHKCISVADHVIVVAVVRKISLLDYDPTDVEVVEELHEKLLSRGTGLLYINGSYKSVGESLVPKVNENGSSPDDTLGVAVKDSSTHINVNMFRDIARREGSLHDENAYGHLRHAAWNHHRKGSPYPDALVLEALKE</sequence>
<dbReference type="PANTHER" id="PTHR30466:SF1">
    <property type="entry name" value="FMN REDUCTASE (NADH) RUTF"/>
    <property type="match status" value="1"/>
</dbReference>
<keyword evidence="4" id="KW-1185">Reference proteome</keyword>
<dbReference type="Pfam" id="PF01613">
    <property type="entry name" value="Flavin_Reduct"/>
    <property type="match status" value="1"/>
</dbReference>
<evidence type="ECO:0000259" key="2">
    <source>
        <dbReference type="SMART" id="SM00903"/>
    </source>
</evidence>
<dbReference type="InterPro" id="IPR050268">
    <property type="entry name" value="NADH-dep_flavin_reductase"/>
</dbReference>
<dbReference type="GO" id="GO:0042602">
    <property type="term" value="F:riboflavin reductase (NADPH) activity"/>
    <property type="evidence" value="ECO:0007669"/>
    <property type="project" value="TreeGrafter"/>
</dbReference>
<feature type="domain" description="Flavin reductase like" evidence="2">
    <location>
        <begin position="2"/>
        <end position="160"/>
    </location>
</feature>
<evidence type="ECO:0000313" key="4">
    <source>
        <dbReference type="Proteomes" id="UP000799429"/>
    </source>
</evidence>
<dbReference type="PANTHER" id="PTHR30466">
    <property type="entry name" value="FLAVIN REDUCTASE"/>
    <property type="match status" value="1"/>
</dbReference>
<comment type="caution">
    <text evidence="3">The sequence shown here is derived from an EMBL/GenBank/DDBJ whole genome shotgun (WGS) entry which is preliminary data.</text>
</comment>
<dbReference type="SUPFAM" id="SSF50475">
    <property type="entry name" value="FMN-binding split barrel"/>
    <property type="match status" value="1"/>
</dbReference>
<organism evidence="3 4">
    <name type="scientific">Patellaria atrata CBS 101060</name>
    <dbReference type="NCBI Taxonomy" id="1346257"/>
    <lineage>
        <taxon>Eukaryota</taxon>
        <taxon>Fungi</taxon>
        <taxon>Dikarya</taxon>
        <taxon>Ascomycota</taxon>
        <taxon>Pezizomycotina</taxon>
        <taxon>Dothideomycetes</taxon>
        <taxon>Dothideomycetes incertae sedis</taxon>
        <taxon>Patellariales</taxon>
        <taxon>Patellariaceae</taxon>
        <taxon>Patellaria</taxon>
    </lineage>
</organism>
<dbReference type="AlphaFoldDB" id="A0A9P4VSG5"/>
<dbReference type="Gene3D" id="2.30.110.10">
    <property type="entry name" value="Electron Transport, Fmn-binding Protein, Chain A"/>
    <property type="match status" value="1"/>
</dbReference>
<dbReference type="SMART" id="SM00903">
    <property type="entry name" value="Flavin_Reduct"/>
    <property type="match status" value="1"/>
</dbReference>
<dbReference type="InterPro" id="IPR012349">
    <property type="entry name" value="Split_barrel_FMN-bd"/>
</dbReference>
<evidence type="ECO:0000256" key="1">
    <source>
        <dbReference type="ARBA" id="ARBA00023002"/>
    </source>
</evidence>
<keyword evidence="1" id="KW-0560">Oxidoreductase</keyword>
<dbReference type="OrthoDB" id="2015405at2759"/>
<gene>
    <name evidence="3" type="ORF">M501DRAFT_813569</name>
</gene>
<proteinExistence type="predicted"/>